<dbReference type="EMBL" id="VSRR010004964">
    <property type="protein sequence ID" value="MPC41189.1"/>
    <property type="molecule type" value="Genomic_DNA"/>
</dbReference>
<evidence type="ECO:0000313" key="2">
    <source>
        <dbReference type="Proteomes" id="UP000324222"/>
    </source>
</evidence>
<sequence>MVTVLSRDAFVDALEDQQVQIFVKQAHPADVQQALVRAMEFEAFLYTTAAAVTPHHRFAAQKPPCRHLPIRRTHVQQGRMRRTSSAEDTLTGGCASTFSHQGLLRELWIVRASPCCLLAAEGRHDGEGKRKQAGSSGHCPAKSYPGPVCVKCCSDATALVVRVSGALDSRPCILVVDTGAARTFVREEVVTSQDFPVSD</sequence>
<evidence type="ECO:0000313" key="1">
    <source>
        <dbReference type="EMBL" id="MPC41189.1"/>
    </source>
</evidence>
<reference evidence="1 2" key="1">
    <citation type="submission" date="2019-05" db="EMBL/GenBank/DDBJ databases">
        <title>Another draft genome of Portunus trituberculatus and its Hox gene families provides insights of decapod evolution.</title>
        <authorList>
            <person name="Jeong J.-H."/>
            <person name="Song I."/>
            <person name="Kim S."/>
            <person name="Choi T."/>
            <person name="Kim D."/>
            <person name="Ryu S."/>
            <person name="Kim W."/>
        </authorList>
    </citation>
    <scope>NUCLEOTIDE SEQUENCE [LARGE SCALE GENOMIC DNA]</scope>
    <source>
        <tissue evidence="1">Muscle</tissue>
    </source>
</reference>
<accession>A0A5B7F7I2</accession>
<dbReference type="GO" id="GO:0006508">
    <property type="term" value="P:proteolysis"/>
    <property type="evidence" value="ECO:0007669"/>
    <property type="project" value="InterPro"/>
</dbReference>
<dbReference type="AlphaFoldDB" id="A0A5B7F7I2"/>
<protein>
    <submittedName>
        <fullName evidence="1">Uncharacterized protein</fullName>
    </submittedName>
</protein>
<gene>
    <name evidence="1" type="ORF">E2C01_034775</name>
</gene>
<keyword evidence="2" id="KW-1185">Reference proteome</keyword>
<dbReference type="GO" id="GO:0004190">
    <property type="term" value="F:aspartic-type endopeptidase activity"/>
    <property type="evidence" value="ECO:0007669"/>
    <property type="project" value="InterPro"/>
</dbReference>
<organism evidence="1 2">
    <name type="scientific">Portunus trituberculatus</name>
    <name type="common">Swimming crab</name>
    <name type="synonym">Neptunus trituberculatus</name>
    <dbReference type="NCBI Taxonomy" id="210409"/>
    <lineage>
        <taxon>Eukaryota</taxon>
        <taxon>Metazoa</taxon>
        <taxon>Ecdysozoa</taxon>
        <taxon>Arthropoda</taxon>
        <taxon>Crustacea</taxon>
        <taxon>Multicrustacea</taxon>
        <taxon>Malacostraca</taxon>
        <taxon>Eumalacostraca</taxon>
        <taxon>Eucarida</taxon>
        <taxon>Decapoda</taxon>
        <taxon>Pleocyemata</taxon>
        <taxon>Brachyura</taxon>
        <taxon>Eubrachyura</taxon>
        <taxon>Portunoidea</taxon>
        <taxon>Portunidae</taxon>
        <taxon>Portuninae</taxon>
        <taxon>Portunus</taxon>
    </lineage>
</organism>
<dbReference type="PROSITE" id="PS00141">
    <property type="entry name" value="ASP_PROTEASE"/>
    <property type="match status" value="1"/>
</dbReference>
<dbReference type="Proteomes" id="UP000324222">
    <property type="component" value="Unassembled WGS sequence"/>
</dbReference>
<proteinExistence type="predicted"/>
<comment type="caution">
    <text evidence="1">The sequence shown here is derived from an EMBL/GenBank/DDBJ whole genome shotgun (WGS) entry which is preliminary data.</text>
</comment>
<dbReference type="InterPro" id="IPR001969">
    <property type="entry name" value="Aspartic_peptidase_AS"/>
</dbReference>
<name>A0A5B7F7I2_PORTR</name>
<dbReference type="OrthoDB" id="6347579at2759"/>